<name>A0A0B6YHG8_9EUPU</name>
<dbReference type="AlphaFoldDB" id="A0A0B6YHG8"/>
<accession>A0A0B6YHG8</accession>
<protein>
    <submittedName>
        <fullName evidence="1">Uncharacterized protein</fullName>
    </submittedName>
</protein>
<feature type="non-terminal residue" evidence="1">
    <location>
        <position position="1"/>
    </location>
</feature>
<proteinExistence type="predicted"/>
<organism evidence="1">
    <name type="scientific">Arion vulgaris</name>
    <dbReference type="NCBI Taxonomy" id="1028688"/>
    <lineage>
        <taxon>Eukaryota</taxon>
        <taxon>Metazoa</taxon>
        <taxon>Spiralia</taxon>
        <taxon>Lophotrochozoa</taxon>
        <taxon>Mollusca</taxon>
        <taxon>Gastropoda</taxon>
        <taxon>Heterobranchia</taxon>
        <taxon>Euthyneura</taxon>
        <taxon>Panpulmonata</taxon>
        <taxon>Eupulmonata</taxon>
        <taxon>Stylommatophora</taxon>
        <taxon>Helicina</taxon>
        <taxon>Arionoidea</taxon>
        <taxon>Arionidae</taxon>
        <taxon>Arion</taxon>
    </lineage>
</organism>
<reference evidence="1" key="1">
    <citation type="submission" date="2014-12" db="EMBL/GenBank/DDBJ databases">
        <title>Insight into the proteome of Arion vulgaris.</title>
        <authorList>
            <person name="Aradska J."/>
            <person name="Bulat T."/>
            <person name="Smidak R."/>
            <person name="Sarate P."/>
            <person name="Gangsoo J."/>
            <person name="Sialana F."/>
            <person name="Bilban M."/>
            <person name="Lubec G."/>
        </authorList>
    </citation>
    <scope>NUCLEOTIDE SEQUENCE</scope>
    <source>
        <tissue evidence="1">Skin</tissue>
    </source>
</reference>
<sequence>ASLHAKSFRGAILGLHGYTDQLEYISWKQIQRKNNTSVKMKHYSCWISFS</sequence>
<dbReference type="EMBL" id="HACG01008734">
    <property type="protein sequence ID" value="CEK55599.1"/>
    <property type="molecule type" value="Transcribed_RNA"/>
</dbReference>
<evidence type="ECO:0000313" key="1">
    <source>
        <dbReference type="EMBL" id="CEK55599.1"/>
    </source>
</evidence>
<gene>
    <name evidence="1" type="primary">ORF25582</name>
</gene>